<evidence type="ECO:0000313" key="6">
    <source>
        <dbReference type="Proteomes" id="UP000060345"/>
    </source>
</evidence>
<dbReference type="Pfam" id="PF05547">
    <property type="entry name" value="Peptidase_M6"/>
    <property type="match status" value="1"/>
</dbReference>
<evidence type="ECO:0000259" key="3">
    <source>
        <dbReference type="Pfam" id="PF05547"/>
    </source>
</evidence>
<dbReference type="STRING" id="1236517.ADJ77_11965"/>
<sequence length="599" mass="65796">MKKIITLFASAMLATSSFAIPAMRMWRTFKQVDGTVLKVMTVGDEHFNYALTEDGIPVLPLDGSYYYARIDNDRLVASSVLAHAKALRKGGEEQVAAALRQVRKLEAKKQEEAGAKPFGLGFGDTWEGKKKGLVILVEFEDMVFKDPKNVLTLKPREDDVKSLYENMLNKAGYTNNNGAIGSVHDYFLDQSNGKFDLTFDVVGPVKLKHPYKYYGERTARQNDANATQMIMDACNAIKDKVDFGDYDWDGDGEVEQVYVIYAGEGEASGGDANTIWPHKYSLTDAGLHALTFNGKTVNTYACSNEIVRAELNGKERVFYSGIGTICHEFSHCLGLPDFYDTRGGNNIGSGRYDLMCSGSYNGGPESITNAYNGTGIGTVPAGYDAYEKAYMGWLKPVTLGDKAVEVKSMKGLSEGGDAYFLYNPDNKDEYYILENRTPHRWDSELPGHGLMVFHVDFDVRSWQMNNLNAASAQRHPRFTIVPADAQLDNETQNSDPFPTGLNSSLTSTSDPRLSFYTNYKVSGQAGIRQITRNGDNTISFSFTPLNGTTGIDAAPAADKAAVRSYTLSGMVTTAETVPGGTKQVVIVKDGSGKVRKEVR</sequence>
<evidence type="ECO:0000256" key="1">
    <source>
        <dbReference type="SAM" id="Coils"/>
    </source>
</evidence>
<keyword evidence="2" id="KW-0732">Signal</keyword>
<keyword evidence="1" id="KW-0175">Coiled coil</keyword>
<feature type="chain" id="PRO_5044544703" evidence="2">
    <location>
        <begin position="20"/>
        <end position="599"/>
    </location>
</feature>
<protein>
    <submittedName>
        <fullName evidence="5">M6 family metalloprotease domain-containing protein</fullName>
    </submittedName>
    <submittedName>
        <fullName evidence="4">Peptidase</fullName>
    </submittedName>
</protein>
<keyword evidence="7" id="KW-1185">Reference proteome</keyword>
<dbReference type="EMBL" id="CP012075">
    <property type="protein sequence ID" value="AKU70468.1"/>
    <property type="molecule type" value="Genomic_DNA"/>
</dbReference>
<reference evidence="4 6" key="1">
    <citation type="submission" date="2015-07" db="EMBL/GenBank/DDBJ databases">
        <authorList>
            <person name="Noorani M."/>
        </authorList>
    </citation>
    <scope>NUCLEOTIDE SEQUENCE [LARGE SCALE GENOMIC DNA]</scope>
    <source>
        <strain evidence="4 6">W1435</strain>
    </source>
</reference>
<feature type="signal peptide" evidence="2">
    <location>
        <begin position="1"/>
        <end position="19"/>
    </location>
</feature>
<dbReference type="AlphaFoldDB" id="A0A0K1NNJ6"/>
<dbReference type="RefSeq" id="WP_050696465.1">
    <property type="nucleotide sequence ID" value="NZ_CP012075.1"/>
</dbReference>
<accession>A0A0K1NNJ6</accession>
<keyword evidence="5" id="KW-0645">Protease</keyword>
<evidence type="ECO:0000313" key="7">
    <source>
        <dbReference type="Proteomes" id="UP000682005"/>
    </source>
</evidence>
<dbReference type="GO" id="GO:0006508">
    <property type="term" value="P:proteolysis"/>
    <property type="evidence" value="ECO:0007669"/>
    <property type="project" value="InterPro"/>
</dbReference>
<dbReference type="NCBIfam" id="TIGR03296">
    <property type="entry name" value="M6dom_TIGR03296"/>
    <property type="match status" value="1"/>
</dbReference>
<dbReference type="Proteomes" id="UP000682005">
    <property type="component" value="Chromosome 2"/>
</dbReference>
<feature type="coiled-coil region" evidence="1">
    <location>
        <begin position="88"/>
        <end position="115"/>
    </location>
</feature>
<dbReference type="eggNOG" id="COG4412">
    <property type="taxonomic scope" value="Bacteria"/>
</dbReference>
<dbReference type="PANTHER" id="PTHR41775:SF1">
    <property type="entry name" value="PEPTIDASE M6-LIKE DOMAIN-CONTAINING PROTEIN"/>
    <property type="match status" value="1"/>
</dbReference>
<dbReference type="SUPFAM" id="SSF55486">
    <property type="entry name" value="Metalloproteases ('zincins'), catalytic domain"/>
    <property type="match status" value="1"/>
</dbReference>
<organism evidence="4 6">
    <name type="scientific">Prevotella fusca JCM 17724</name>
    <dbReference type="NCBI Taxonomy" id="1236517"/>
    <lineage>
        <taxon>Bacteria</taxon>
        <taxon>Pseudomonadati</taxon>
        <taxon>Bacteroidota</taxon>
        <taxon>Bacteroidia</taxon>
        <taxon>Bacteroidales</taxon>
        <taxon>Prevotellaceae</taxon>
        <taxon>Prevotella</taxon>
    </lineage>
</organism>
<name>A0A0K1NNJ6_9BACT</name>
<proteinExistence type="predicted"/>
<feature type="domain" description="Peptidase M6-like" evidence="3">
    <location>
        <begin position="129"/>
        <end position="393"/>
    </location>
</feature>
<dbReference type="PANTHER" id="PTHR41775">
    <property type="entry name" value="SECRETED PROTEIN-RELATED"/>
    <property type="match status" value="1"/>
</dbReference>
<evidence type="ECO:0000313" key="5">
    <source>
        <dbReference type="EMBL" id="QUB86097.1"/>
    </source>
</evidence>
<dbReference type="KEGG" id="pfus:ADJ77_11965"/>
<keyword evidence="5" id="KW-0378">Hydrolase</keyword>
<gene>
    <name evidence="4" type="ORF">ADJ77_11965</name>
    <name evidence="5" type="ORF">J5A51_02195</name>
</gene>
<dbReference type="InterPro" id="IPR008757">
    <property type="entry name" value="Peptidase_M6-like_domain"/>
</dbReference>
<dbReference type="GO" id="GO:0008237">
    <property type="term" value="F:metallopeptidase activity"/>
    <property type="evidence" value="ECO:0007669"/>
    <property type="project" value="UniProtKB-KW"/>
</dbReference>
<dbReference type="EMBL" id="CP072369">
    <property type="protein sequence ID" value="QUB86097.1"/>
    <property type="molecule type" value="Genomic_DNA"/>
</dbReference>
<dbReference type="Proteomes" id="UP000060345">
    <property type="component" value="Chromosome 2"/>
</dbReference>
<reference evidence="5 7" key="2">
    <citation type="submission" date="2021-03" db="EMBL/GenBank/DDBJ databases">
        <title>Human Oral Microbial Genomes.</title>
        <authorList>
            <person name="Johnston C.D."/>
            <person name="Chen T."/>
            <person name="Dewhirst F.E."/>
        </authorList>
    </citation>
    <scope>NUCLEOTIDE SEQUENCE [LARGE SCALE GENOMIC DNA]</scope>
    <source>
        <strain evidence="5 7">W1435</strain>
    </source>
</reference>
<evidence type="ECO:0000256" key="2">
    <source>
        <dbReference type="SAM" id="SignalP"/>
    </source>
</evidence>
<keyword evidence="5" id="KW-0482">Metalloprotease</keyword>
<evidence type="ECO:0000313" key="4">
    <source>
        <dbReference type="EMBL" id="AKU70468.1"/>
    </source>
</evidence>